<accession>A0AC34GPA4</accession>
<sequence>MNVGNIQLSVQRQLKEDWDNREYIQLISDNIKNIAEFLTQFEVSCKGRLAQIDDAISKVERQLDFLEALVSLFNNFFGYYISEFLELSR</sequence>
<evidence type="ECO:0000313" key="2">
    <source>
        <dbReference type="WBParaSite" id="ES5_v2.g5906.t1"/>
    </source>
</evidence>
<reference evidence="2" key="1">
    <citation type="submission" date="2022-11" db="UniProtKB">
        <authorList>
            <consortium name="WormBaseParasite"/>
        </authorList>
    </citation>
    <scope>IDENTIFICATION</scope>
</reference>
<evidence type="ECO:0000313" key="1">
    <source>
        <dbReference type="Proteomes" id="UP000887579"/>
    </source>
</evidence>
<name>A0AC34GPA4_9BILA</name>
<proteinExistence type="predicted"/>
<protein>
    <submittedName>
        <fullName evidence="2">Uncharacterized protein</fullName>
    </submittedName>
</protein>
<organism evidence="1 2">
    <name type="scientific">Panagrolaimus sp. ES5</name>
    <dbReference type="NCBI Taxonomy" id="591445"/>
    <lineage>
        <taxon>Eukaryota</taxon>
        <taxon>Metazoa</taxon>
        <taxon>Ecdysozoa</taxon>
        <taxon>Nematoda</taxon>
        <taxon>Chromadorea</taxon>
        <taxon>Rhabditida</taxon>
        <taxon>Tylenchina</taxon>
        <taxon>Panagrolaimomorpha</taxon>
        <taxon>Panagrolaimoidea</taxon>
        <taxon>Panagrolaimidae</taxon>
        <taxon>Panagrolaimus</taxon>
    </lineage>
</organism>
<dbReference type="Proteomes" id="UP000887579">
    <property type="component" value="Unplaced"/>
</dbReference>
<dbReference type="WBParaSite" id="ES5_v2.g5906.t1">
    <property type="protein sequence ID" value="ES5_v2.g5906.t1"/>
    <property type="gene ID" value="ES5_v2.g5906"/>
</dbReference>